<organism evidence="3 4">
    <name type="scientific">Cryptococcus amylolentus CBS 6273</name>
    <dbReference type="NCBI Taxonomy" id="1296118"/>
    <lineage>
        <taxon>Eukaryota</taxon>
        <taxon>Fungi</taxon>
        <taxon>Dikarya</taxon>
        <taxon>Basidiomycota</taxon>
        <taxon>Agaricomycotina</taxon>
        <taxon>Tremellomycetes</taxon>
        <taxon>Tremellales</taxon>
        <taxon>Cryptococcaceae</taxon>
        <taxon>Cryptococcus</taxon>
    </lineage>
</organism>
<dbReference type="Proteomes" id="UP000095149">
    <property type="component" value="Unassembled WGS sequence"/>
</dbReference>
<keyword evidence="2" id="KW-1133">Transmembrane helix</keyword>
<dbReference type="PANTHER" id="PTHR36721:SF15">
    <property type="entry name" value="EN_SPM-LIKE TRANSPOSON PROTEIN"/>
    <property type="match status" value="1"/>
</dbReference>
<evidence type="ECO:0000313" key="3">
    <source>
        <dbReference type="EMBL" id="ODO04488.1"/>
    </source>
</evidence>
<feature type="compositionally biased region" description="Low complexity" evidence="1">
    <location>
        <begin position="393"/>
        <end position="403"/>
    </location>
</feature>
<protein>
    <submittedName>
        <fullName evidence="3">Uncharacterized protein</fullName>
    </submittedName>
</protein>
<dbReference type="EMBL" id="MEKH01000008">
    <property type="protein sequence ID" value="ODO04488.1"/>
    <property type="molecule type" value="Genomic_DNA"/>
</dbReference>
<comment type="caution">
    <text evidence="3">The sequence shown here is derived from an EMBL/GenBank/DDBJ whole genome shotgun (WGS) entry which is preliminary data.</text>
</comment>
<evidence type="ECO:0000256" key="1">
    <source>
        <dbReference type="SAM" id="MobiDB-lite"/>
    </source>
</evidence>
<feature type="compositionally biased region" description="Low complexity" evidence="1">
    <location>
        <begin position="368"/>
        <end position="379"/>
    </location>
</feature>
<feature type="compositionally biased region" description="Acidic residues" evidence="1">
    <location>
        <begin position="463"/>
        <end position="477"/>
    </location>
</feature>
<feature type="compositionally biased region" description="Pro residues" evidence="1">
    <location>
        <begin position="409"/>
        <end position="424"/>
    </location>
</feature>
<feature type="compositionally biased region" description="Basic and acidic residues" evidence="1">
    <location>
        <begin position="355"/>
        <end position="366"/>
    </location>
</feature>
<evidence type="ECO:0000313" key="4">
    <source>
        <dbReference type="Proteomes" id="UP000095149"/>
    </source>
</evidence>
<dbReference type="AlphaFoldDB" id="A0A1E3JUG6"/>
<keyword evidence="2" id="KW-0472">Membrane</keyword>
<feature type="transmembrane region" description="Helical" evidence="2">
    <location>
        <begin position="237"/>
        <end position="258"/>
    </location>
</feature>
<sequence length="581" mass="60624">MQIELQISNGYIYTVMMSDANGIGTGGTSEASIVQPLLNTTSTSPNTTTSPSPSSCLRSASINATSLDFTFSLSGSAAQCQPGLEIAWTGGSETAETAEMAPYNYTLVPLDKGFMSWTVKVPGDGEGEWEGEGWLDDWVVNMTAGTRFTMIMSSAKGYGRGGVSGAYEISPSPTTSSNDTETDTSCNLLQPPLPTGSWPASALLNTLPTASLSSNSPSTSSPDSAAAARRRATAGRIAGTVVGVLLGIVLCLLGGWVWRRRRVRRKLGPRVGGEKGSVDLSPEASPRQGQMVARPVPVSSLSREEEQEPETGVSFFPAVHPGSGSGGRIEPYPLDLGAINSGRSSPRERRARGRGQGEAEQQERESLVSSAGSVAASGAPTAGLDLEWEEEAIATATATGTGTSDTKPPKPSSHRPPPSQPPPKSTTSLLSTPRPPSFAPRRQSPAPSPTPLSSAILGSSGREEEEEEGEEEGEEEEGAKVAVAASYSWAPVSPGGMHLTNPDTSTPLAPPPPTRGHPRPRPSLPPPPPAAPTGEPTYRRHADAGPVPDSQLSPSSERGRQGEVVDLPPLYSEVPRDGEYS</sequence>
<name>A0A1E3JUG6_9TREE</name>
<feature type="compositionally biased region" description="Pro residues" evidence="1">
    <location>
        <begin position="508"/>
        <end position="531"/>
    </location>
</feature>
<feature type="region of interest" description="Disordered" evidence="1">
    <location>
        <begin position="269"/>
        <end position="581"/>
    </location>
</feature>
<gene>
    <name evidence="3" type="ORF">I350_05091</name>
</gene>
<keyword evidence="2" id="KW-0812">Transmembrane</keyword>
<proteinExistence type="predicted"/>
<evidence type="ECO:0000256" key="2">
    <source>
        <dbReference type="SAM" id="Phobius"/>
    </source>
</evidence>
<reference evidence="3 4" key="1">
    <citation type="submission" date="2016-06" db="EMBL/GenBank/DDBJ databases">
        <title>Evolution of pathogenesis and genome organization in the Tremellales.</title>
        <authorList>
            <person name="Cuomo C."/>
            <person name="Litvintseva A."/>
            <person name="Heitman J."/>
            <person name="Chen Y."/>
            <person name="Sun S."/>
            <person name="Springer D."/>
            <person name="Dromer F."/>
            <person name="Young S."/>
            <person name="Zeng Q."/>
            <person name="Chapman S."/>
            <person name="Gujja S."/>
            <person name="Saif S."/>
            <person name="Birren B."/>
        </authorList>
    </citation>
    <scope>NUCLEOTIDE SEQUENCE [LARGE SCALE GENOMIC DNA]</scope>
    <source>
        <strain evidence="3 4">CBS 6273</strain>
    </source>
</reference>
<accession>A0A1E3JUG6</accession>
<dbReference type="PANTHER" id="PTHR36721">
    <property type="entry name" value="PROLINE-RICH FAMILY PROTEIN"/>
    <property type="match status" value="1"/>
</dbReference>